<dbReference type="EMBL" id="SJPG01000001">
    <property type="protein sequence ID" value="TWT60097.1"/>
    <property type="molecule type" value="Genomic_DNA"/>
</dbReference>
<proteinExistence type="predicted"/>
<evidence type="ECO:0000313" key="1">
    <source>
        <dbReference type="EMBL" id="TWT60097.1"/>
    </source>
</evidence>
<reference evidence="1 2" key="1">
    <citation type="submission" date="2019-02" db="EMBL/GenBank/DDBJ databases">
        <title>Deep-cultivation of Planctomycetes and their phenomic and genomic characterization uncovers novel biology.</title>
        <authorList>
            <person name="Wiegand S."/>
            <person name="Jogler M."/>
            <person name="Boedeker C."/>
            <person name="Pinto D."/>
            <person name="Vollmers J."/>
            <person name="Rivas-Marin E."/>
            <person name="Kohn T."/>
            <person name="Peeters S.H."/>
            <person name="Heuer A."/>
            <person name="Rast P."/>
            <person name="Oberbeckmann S."/>
            <person name="Bunk B."/>
            <person name="Jeske O."/>
            <person name="Meyerdierks A."/>
            <person name="Storesund J.E."/>
            <person name="Kallscheuer N."/>
            <person name="Luecker S."/>
            <person name="Lage O.M."/>
            <person name="Pohl T."/>
            <person name="Merkel B.J."/>
            <person name="Hornburger P."/>
            <person name="Mueller R.-W."/>
            <person name="Bruemmer F."/>
            <person name="Labrenz M."/>
            <person name="Spormann A.M."/>
            <person name="Op Den Camp H."/>
            <person name="Overmann J."/>
            <person name="Amann R."/>
            <person name="Jetten M.S.M."/>
            <person name="Mascher T."/>
            <person name="Medema M.H."/>
            <person name="Devos D.P."/>
            <person name="Kaster A.-K."/>
            <person name="Ovreas L."/>
            <person name="Rohde M."/>
            <person name="Galperin M.Y."/>
            <person name="Jogler C."/>
        </authorList>
    </citation>
    <scope>NUCLEOTIDE SEQUENCE [LARGE SCALE GENOMIC DNA]</scope>
    <source>
        <strain evidence="1 2">Pan54</strain>
    </source>
</reference>
<keyword evidence="2" id="KW-1185">Reference proteome</keyword>
<protein>
    <submittedName>
        <fullName evidence="1">Uncharacterized protein</fullName>
    </submittedName>
</protein>
<dbReference type="Proteomes" id="UP000316095">
    <property type="component" value="Unassembled WGS sequence"/>
</dbReference>
<organism evidence="1 2">
    <name type="scientific">Rubinisphaera italica</name>
    <dbReference type="NCBI Taxonomy" id="2527969"/>
    <lineage>
        <taxon>Bacteria</taxon>
        <taxon>Pseudomonadati</taxon>
        <taxon>Planctomycetota</taxon>
        <taxon>Planctomycetia</taxon>
        <taxon>Planctomycetales</taxon>
        <taxon>Planctomycetaceae</taxon>
        <taxon>Rubinisphaera</taxon>
    </lineage>
</organism>
<gene>
    <name evidence="1" type="ORF">Pan54_08100</name>
</gene>
<sequence>MAAYLTLNSAGLSMLLVLNAGENSNTTKIIGHSVFNGAGFSPEERMQ</sequence>
<comment type="caution">
    <text evidence="1">The sequence shown here is derived from an EMBL/GenBank/DDBJ whole genome shotgun (WGS) entry which is preliminary data.</text>
</comment>
<dbReference type="AlphaFoldDB" id="A0A5C5XAB2"/>
<accession>A0A5C5XAB2</accession>
<name>A0A5C5XAB2_9PLAN</name>
<evidence type="ECO:0000313" key="2">
    <source>
        <dbReference type="Proteomes" id="UP000316095"/>
    </source>
</evidence>